<accession>A0A918AF73</accession>
<protein>
    <submittedName>
        <fullName evidence="1">Uncharacterized protein</fullName>
    </submittedName>
</protein>
<dbReference type="AlphaFoldDB" id="A0A918AF73"/>
<reference evidence="1" key="1">
    <citation type="journal article" date="2014" name="Int. J. Syst. Evol. Microbiol.">
        <title>Complete genome sequence of Corynebacterium casei LMG S-19264T (=DSM 44701T), isolated from a smear-ripened cheese.</title>
        <authorList>
            <consortium name="US DOE Joint Genome Institute (JGI-PGF)"/>
            <person name="Walter F."/>
            <person name="Albersmeier A."/>
            <person name="Kalinowski J."/>
            <person name="Ruckert C."/>
        </authorList>
    </citation>
    <scope>NUCLEOTIDE SEQUENCE</scope>
    <source>
        <strain evidence="1">CGMCC 4.7430</strain>
    </source>
</reference>
<gene>
    <name evidence="1" type="ORF">GCM10012278_86340</name>
</gene>
<evidence type="ECO:0000313" key="1">
    <source>
        <dbReference type="EMBL" id="GGP17511.1"/>
    </source>
</evidence>
<evidence type="ECO:0000313" key="2">
    <source>
        <dbReference type="Proteomes" id="UP000660745"/>
    </source>
</evidence>
<name>A0A918AF73_9ACTN</name>
<dbReference type="Proteomes" id="UP000660745">
    <property type="component" value="Unassembled WGS sequence"/>
</dbReference>
<dbReference type="EMBL" id="BMNK01000024">
    <property type="protein sequence ID" value="GGP17511.1"/>
    <property type="molecule type" value="Genomic_DNA"/>
</dbReference>
<sequence length="130" mass="14035">MTWLHGRIGASLSLPPSSRPCFIRLAIHLLVGGVRLKSLRSHLSTNDLARLFADGGRAAGRPSPLPQAENDAVVEVERTANKYGMVSLAGRYLLAAEILGGRRVTVRIEENTLMFLDPDTAGCCAPARTR</sequence>
<proteinExistence type="predicted"/>
<reference evidence="1" key="2">
    <citation type="submission" date="2020-09" db="EMBL/GenBank/DDBJ databases">
        <authorList>
            <person name="Sun Q."/>
            <person name="Zhou Y."/>
        </authorList>
    </citation>
    <scope>NUCLEOTIDE SEQUENCE</scope>
    <source>
        <strain evidence="1">CGMCC 4.7430</strain>
    </source>
</reference>
<organism evidence="1 2">
    <name type="scientific">Nonomuraea glycinis</name>
    <dbReference type="NCBI Taxonomy" id="2047744"/>
    <lineage>
        <taxon>Bacteria</taxon>
        <taxon>Bacillati</taxon>
        <taxon>Actinomycetota</taxon>
        <taxon>Actinomycetes</taxon>
        <taxon>Streptosporangiales</taxon>
        <taxon>Streptosporangiaceae</taxon>
        <taxon>Nonomuraea</taxon>
    </lineage>
</organism>
<comment type="caution">
    <text evidence="1">The sequence shown here is derived from an EMBL/GenBank/DDBJ whole genome shotgun (WGS) entry which is preliminary data.</text>
</comment>
<keyword evidence="2" id="KW-1185">Reference proteome</keyword>